<gene>
    <name evidence="4" type="ORF">CDQ91_08825</name>
</gene>
<evidence type="ECO:0000259" key="3">
    <source>
        <dbReference type="Pfam" id="PF22725"/>
    </source>
</evidence>
<dbReference type="Gene3D" id="3.40.50.720">
    <property type="entry name" value="NAD(P)-binding Rossmann-like Domain"/>
    <property type="match status" value="1"/>
</dbReference>
<feature type="chain" id="PRO_5013100331" evidence="1">
    <location>
        <begin position="23"/>
        <end position="382"/>
    </location>
</feature>
<organism evidence="4 5">
    <name type="scientific">Sphingopyxis witflariensis</name>
    <dbReference type="NCBI Taxonomy" id="173675"/>
    <lineage>
        <taxon>Bacteria</taxon>
        <taxon>Pseudomonadati</taxon>
        <taxon>Pseudomonadota</taxon>
        <taxon>Alphaproteobacteria</taxon>
        <taxon>Sphingomonadales</taxon>
        <taxon>Sphingomonadaceae</taxon>
        <taxon>Sphingopyxis</taxon>
    </lineage>
</organism>
<dbReference type="GO" id="GO:0000166">
    <property type="term" value="F:nucleotide binding"/>
    <property type="evidence" value="ECO:0007669"/>
    <property type="project" value="InterPro"/>
</dbReference>
<feature type="signal peptide" evidence="1">
    <location>
        <begin position="1"/>
        <end position="22"/>
    </location>
</feature>
<dbReference type="Proteomes" id="UP000197097">
    <property type="component" value="Unassembled WGS sequence"/>
</dbReference>
<evidence type="ECO:0000259" key="2">
    <source>
        <dbReference type="Pfam" id="PF01408"/>
    </source>
</evidence>
<evidence type="ECO:0000313" key="4">
    <source>
        <dbReference type="EMBL" id="OWQ97751.1"/>
    </source>
</evidence>
<evidence type="ECO:0000313" key="5">
    <source>
        <dbReference type="Proteomes" id="UP000197097"/>
    </source>
</evidence>
<protein>
    <submittedName>
        <fullName evidence="4">4,5-dihydroxyphthalate dehydrogenase</fullName>
    </submittedName>
</protein>
<name>A0A246JXB6_9SPHN</name>
<proteinExistence type="predicted"/>
<comment type="caution">
    <text evidence="4">The sequence shown here is derived from an EMBL/GenBank/DDBJ whole genome shotgun (WGS) entry which is preliminary data.</text>
</comment>
<dbReference type="EMBL" id="NISJ01000004">
    <property type="protein sequence ID" value="OWQ97751.1"/>
    <property type="molecule type" value="Genomic_DNA"/>
</dbReference>
<evidence type="ECO:0000256" key="1">
    <source>
        <dbReference type="SAM" id="SignalP"/>
    </source>
</evidence>
<accession>A0A246JXB6</accession>
<dbReference type="InterPro" id="IPR000683">
    <property type="entry name" value="Gfo/Idh/MocA-like_OxRdtase_N"/>
</dbReference>
<dbReference type="PANTHER" id="PTHR43377:SF1">
    <property type="entry name" value="BILIVERDIN REDUCTASE A"/>
    <property type="match status" value="1"/>
</dbReference>
<keyword evidence="1" id="KW-0732">Signal</keyword>
<dbReference type="Gene3D" id="3.30.360.10">
    <property type="entry name" value="Dihydrodipicolinate Reductase, domain 2"/>
    <property type="match status" value="1"/>
</dbReference>
<sequence>MTVRLAVLGLGRGAVLTVPAFAAHPRITLVAGCDPNADARAGFGLPAYASAEELFAHGDDFDAVYIASPHEFHARHAIMAAEAGKHILVEKPMAVTLAEAAAMVAAAEAAGTVLMVGPSHGYDPPVALAAELIASGEAGAVRLIHAANFTDFLYRPRRPAELDTAQGGGVVLSQATHQIDMIRRLAASPVASVRAWTGGWDARAAEGAFTALLTFENGAAANLTYSGYARYDSDALAGWAGELGGAKDPAAHGRARAVLAGADEQTAKAARTFAAGDRVSSAVRHHERFGMLVALCEKADLELTPQGVNLHGDGGMRSIAAPLPPVQRADVADAFARAILDGESPLFDGRWGLDSLAVCHAILRSARERRDISPSDLLPSSH</sequence>
<dbReference type="OrthoDB" id="9815825at2"/>
<dbReference type="AlphaFoldDB" id="A0A246JXB6"/>
<dbReference type="InterPro" id="IPR036291">
    <property type="entry name" value="NAD(P)-bd_dom_sf"/>
</dbReference>
<keyword evidence="5" id="KW-1185">Reference proteome</keyword>
<feature type="domain" description="GFO/IDH/MocA-like oxidoreductase" evidence="3">
    <location>
        <begin position="128"/>
        <end position="233"/>
    </location>
</feature>
<dbReference type="PANTHER" id="PTHR43377">
    <property type="entry name" value="BILIVERDIN REDUCTASE A"/>
    <property type="match status" value="1"/>
</dbReference>
<reference evidence="4 5" key="1">
    <citation type="journal article" date="2002" name="Int. J. Syst. Evol. Microbiol.">
        <title>Sphingopyxis witflariensis sp. nov., isolated from activated sludge.</title>
        <authorList>
            <person name="Kampfer P."/>
            <person name="Witzenberger R."/>
            <person name="Denner E.B."/>
            <person name="Busse H.J."/>
            <person name="Neef A."/>
        </authorList>
    </citation>
    <scope>NUCLEOTIDE SEQUENCE [LARGE SCALE GENOMIC DNA]</scope>
    <source>
        <strain evidence="4 5">DSM 14551</strain>
    </source>
</reference>
<dbReference type="RefSeq" id="WP_088472367.1">
    <property type="nucleotide sequence ID" value="NZ_NISJ01000004.1"/>
</dbReference>
<dbReference type="Pfam" id="PF01408">
    <property type="entry name" value="GFO_IDH_MocA"/>
    <property type="match status" value="1"/>
</dbReference>
<dbReference type="SUPFAM" id="SSF51735">
    <property type="entry name" value="NAD(P)-binding Rossmann-fold domains"/>
    <property type="match status" value="1"/>
</dbReference>
<feature type="domain" description="Gfo/Idh/MocA-like oxidoreductase N-terminal" evidence="2">
    <location>
        <begin position="4"/>
        <end position="117"/>
    </location>
</feature>
<dbReference type="InterPro" id="IPR051450">
    <property type="entry name" value="Gfo/Idh/MocA_Oxidoreductases"/>
</dbReference>
<dbReference type="InterPro" id="IPR055170">
    <property type="entry name" value="GFO_IDH_MocA-like_dom"/>
</dbReference>
<dbReference type="Pfam" id="PF22725">
    <property type="entry name" value="GFO_IDH_MocA_C3"/>
    <property type="match status" value="1"/>
</dbReference>
<dbReference type="SUPFAM" id="SSF55347">
    <property type="entry name" value="Glyceraldehyde-3-phosphate dehydrogenase-like, C-terminal domain"/>
    <property type="match status" value="1"/>
</dbReference>